<protein>
    <submittedName>
        <fullName evidence="3">Uncharacterized protein</fullName>
    </submittedName>
</protein>
<evidence type="ECO:0000313" key="3">
    <source>
        <dbReference type="EMBL" id="GGM31631.1"/>
    </source>
</evidence>
<evidence type="ECO:0000313" key="4">
    <source>
        <dbReference type="Proteomes" id="UP000600547"/>
    </source>
</evidence>
<comment type="caution">
    <text evidence="3">The sequence shown here is derived from an EMBL/GenBank/DDBJ whole genome shotgun (WGS) entry which is preliminary data.</text>
</comment>
<keyword evidence="2" id="KW-0812">Transmembrane</keyword>
<proteinExistence type="predicted"/>
<dbReference type="Proteomes" id="UP000600547">
    <property type="component" value="Unassembled WGS sequence"/>
</dbReference>
<keyword evidence="2" id="KW-1133">Transmembrane helix</keyword>
<name>A0A8H9GJ81_9DEIO</name>
<evidence type="ECO:0000256" key="2">
    <source>
        <dbReference type="SAM" id="Phobius"/>
    </source>
</evidence>
<feature type="compositionally biased region" description="Low complexity" evidence="1">
    <location>
        <begin position="50"/>
        <end position="63"/>
    </location>
</feature>
<sequence length="129" mass="13970">MDHTRPSSLYHPSRILAFHARLIVLWWDARLMGLAYPAGMSFVRKPRPYSSGLPSAPLSAPRAPRVPKEKAPRPARPRGPRSSWAGAVTALAGLGALLVLVVGLSGLWNAVARDWQFRSAAAGVLDVVR</sequence>
<keyword evidence="2" id="KW-0472">Membrane</keyword>
<organism evidence="3 4">
    <name type="scientific">Deinococcus arenae</name>
    <dbReference type="NCBI Taxonomy" id="1452751"/>
    <lineage>
        <taxon>Bacteria</taxon>
        <taxon>Thermotogati</taxon>
        <taxon>Deinococcota</taxon>
        <taxon>Deinococci</taxon>
        <taxon>Deinococcales</taxon>
        <taxon>Deinococcaceae</taxon>
        <taxon>Deinococcus</taxon>
    </lineage>
</organism>
<feature type="region of interest" description="Disordered" evidence="1">
    <location>
        <begin position="49"/>
        <end position="83"/>
    </location>
</feature>
<reference evidence="4" key="1">
    <citation type="journal article" date="2019" name="Int. J. Syst. Evol. Microbiol.">
        <title>The Global Catalogue of Microorganisms (GCM) 10K type strain sequencing project: providing services to taxonomists for standard genome sequencing and annotation.</title>
        <authorList>
            <consortium name="The Broad Institute Genomics Platform"/>
            <consortium name="The Broad Institute Genome Sequencing Center for Infectious Disease"/>
            <person name="Wu L."/>
            <person name="Ma J."/>
        </authorList>
    </citation>
    <scope>NUCLEOTIDE SEQUENCE [LARGE SCALE GENOMIC DNA]</scope>
    <source>
        <strain evidence="4">JCM 31047</strain>
    </source>
</reference>
<feature type="transmembrane region" description="Helical" evidence="2">
    <location>
        <begin position="83"/>
        <end position="108"/>
    </location>
</feature>
<keyword evidence="4" id="KW-1185">Reference proteome</keyword>
<dbReference type="AlphaFoldDB" id="A0A8H9GJ81"/>
<evidence type="ECO:0000256" key="1">
    <source>
        <dbReference type="SAM" id="MobiDB-lite"/>
    </source>
</evidence>
<dbReference type="EMBL" id="BMQG01000001">
    <property type="protein sequence ID" value="GGM31631.1"/>
    <property type="molecule type" value="Genomic_DNA"/>
</dbReference>
<gene>
    <name evidence="3" type="ORF">GCM10008956_04760</name>
</gene>
<accession>A0A8H9GJ81</accession>